<sequence>MDSDTSDDFNYLNSNNPNINISNKMEDNQQQSTQKKNLTTDTDFHLNFLANPAKVKIDLSNNEDESGDQENDSESNVSKFLDNINDGSSDTSIVIDEEVSDSSDHKSTNTPPSQKQSVLINNNKKNHTSSSEKRHIPQAAPPQNKELSEKELRFKKIELLRKLSEIKAAGYELSKDYDFNSDIEEMEYEFDLLKSMKDKQNGVGLYKSFMLNAITAIEFLNERYDPFDFKLSGWSEHMNVGIDDYGDVFGEIYEKYRGTGKKMEPEIKLLLMIVASGASFHASNTMFKKLPGLEKLIKENPALLSKLTTQVFNDKDTQNSQFMTRQEINAQEQIKHNQLKQQQIRQEQLKKQEELRKEQAIRNHLVAQQQQQLMMQKQQEQQMQQMQQQQLMQQQQQQQLQQQRTMQMPVPAYKVNNPTANQRNSLNNNQVPSVQFQRQQEINNMAINGEITGPSNIENIINKVKKDKLSDSNNGITISEESSSNDRLLSSSTFQNDGSATNKRGRKKKKNTISIVT</sequence>
<feature type="region of interest" description="Disordered" evidence="2">
    <location>
        <begin position="60"/>
        <end position="148"/>
    </location>
</feature>
<dbReference type="Pfam" id="PF19071">
    <property type="entry name" value="DUF5767"/>
    <property type="match status" value="1"/>
</dbReference>
<proteinExistence type="predicted"/>
<dbReference type="InterPro" id="IPR043910">
    <property type="entry name" value="DUF5767"/>
</dbReference>
<feature type="region of interest" description="Disordered" evidence="2">
    <location>
        <begin position="470"/>
        <end position="517"/>
    </location>
</feature>
<feature type="compositionally biased region" description="Low complexity" evidence="2">
    <location>
        <begin position="479"/>
        <end position="492"/>
    </location>
</feature>
<gene>
    <name evidence="3" type="ORF">CPAV1605_639</name>
</gene>
<feature type="compositionally biased region" description="Polar residues" evidence="2">
    <location>
        <begin position="108"/>
        <end position="123"/>
    </location>
</feature>
<evidence type="ECO:0000256" key="2">
    <source>
        <dbReference type="SAM" id="MobiDB-lite"/>
    </source>
</evidence>
<organism evidence="3">
    <name type="scientific">seawater metagenome</name>
    <dbReference type="NCBI Taxonomy" id="1561972"/>
    <lineage>
        <taxon>unclassified sequences</taxon>
        <taxon>metagenomes</taxon>
        <taxon>ecological metagenomes</taxon>
    </lineage>
</organism>
<name>A0A5E8CJU3_9ZZZZ</name>
<dbReference type="AlphaFoldDB" id="A0A5E8CJU3"/>
<reference evidence="3" key="1">
    <citation type="submission" date="2019-09" db="EMBL/GenBank/DDBJ databases">
        <authorList>
            <person name="Needham M D."/>
        </authorList>
    </citation>
    <scope>NUCLEOTIDE SEQUENCE</scope>
</reference>
<evidence type="ECO:0000256" key="1">
    <source>
        <dbReference type="SAM" id="Coils"/>
    </source>
</evidence>
<keyword evidence="1" id="KW-0175">Coiled coil</keyword>
<accession>A0A5E8CJU3</accession>
<feature type="compositionally biased region" description="Acidic residues" evidence="2">
    <location>
        <begin position="61"/>
        <end position="73"/>
    </location>
</feature>
<evidence type="ECO:0000313" key="3">
    <source>
        <dbReference type="EMBL" id="VVU94914.1"/>
    </source>
</evidence>
<feature type="coiled-coil region" evidence="1">
    <location>
        <begin position="366"/>
        <end position="403"/>
    </location>
</feature>
<feature type="compositionally biased region" description="Low complexity" evidence="2">
    <location>
        <begin position="13"/>
        <end position="23"/>
    </location>
</feature>
<dbReference type="EMBL" id="CABVLZ010000002">
    <property type="protein sequence ID" value="VVU94914.1"/>
    <property type="molecule type" value="Genomic_DNA"/>
</dbReference>
<protein>
    <submittedName>
        <fullName evidence="3">Uncharacterized protein</fullName>
    </submittedName>
</protein>
<feature type="region of interest" description="Disordered" evidence="2">
    <location>
        <begin position="1"/>
        <end position="36"/>
    </location>
</feature>